<keyword evidence="3" id="KW-0808">Transferase</keyword>
<organism evidence="5 6">
    <name type="scientific">Fusicatenibacter saccharivorans</name>
    <dbReference type="NCBI Taxonomy" id="1150298"/>
    <lineage>
        <taxon>Bacteria</taxon>
        <taxon>Bacillati</taxon>
        <taxon>Bacillota</taxon>
        <taxon>Clostridia</taxon>
        <taxon>Lachnospirales</taxon>
        <taxon>Lachnospiraceae</taxon>
        <taxon>Fusicatenibacter</taxon>
    </lineage>
</organism>
<dbReference type="GO" id="GO:0016757">
    <property type="term" value="F:glycosyltransferase activity"/>
    <property type="evidence" value="ECO:0007669"/>
    <property type="project" value="UniProtKB-KW"/>
</dbReference>
<dbReference type="PANTHER" id="PTHR43685:SF5">
    <property type="entry name" value="GLYCOSYLTRANSFERASE EPSE-RELATED"/>
    <property type="match status" value="1"/>
</dbReference>
<gene>
    <name evidence="5" type="primary">kfoC_4</name>
    <name evidence="5" type="ORF">ERS852406_01992</name>
</gene>
<dbReference type="Pfam" id="PF00535">
    <property type="entry name" value="Glycos_transf_2"/>
    <property type="match status" value="1"/>
</dbReference>
<dbReference type="PANTHER" id="PTHR43685">
    <property type="entry name" value="GLYCOSYLTRANSFERASE"/>
    <property type="match status" value="1"/>
</dbReference>
<dbReference type="InterPro" id="IPR050834">
    <property type="entry name" value="Glycosyltransf_2"/>
</dbReference>
<sequence length="276" mass="32144">MKNPEISVIMGMYNCADTLSEAIESILNQTMKEWELIMCDDGSSDATYEVAELYRKRYPEKMILLRNRENRGLNYTLNRCLKAAKGKYIARMDGDDICLPERFAAEYETLETEKTISIVSTDMGYFDQTGIWGKISHPEYPKKKDFLYGSPFCHAPCMVRKEAYDAVAGYTEKKSILRVEDYHLWIKIYEAGYRGKNIPKQLYLMRDDRAAYKRRKLRYRINEAYVKGIAVRKLGLPISGYLYTMRPILVGILPEKVYDYFHKRKLESNAGMIASE</sequence>
<evidence type="ECO:0000256" key="1">
    <source>
        <dbReference type="ARBA" id="ARBA00006739"/>
    </source>
</evidence>
<accession>A0A174F5A2</accession>
<dbReference type="AlphaFoldDB" id="A0A174F5A2"/>
<protein>
    <submittedName>
        <fullName evidence="5">Chondroitin polymerase</fullName>
    </submittedName>
</protein>
<dbReference type="SUPFAM" id="SSF53448">
    <property type="entry name" value="Nucleotide-diphospho-sugar transferases"/>
    <property type="match status" value="1"/>
</dbReference>
<evidence type="ECO:0000313" key="5">
    <source>
        <dbReference type="EMBL" id="CUO44851.1"/>
    </source>
</evidence>
<dbReference type="InterPro" id="IPR029044">
    <property type="entry name" value="Nucleotide-diphossugar_trans"/>
</dbReference>
<dbReference type="InterPro" id="IPR001173">
    <property type="entry name" value="Glyco_trans_2-like"/>
</dbReference>
<evidence type="ECO:0000313" key="6">
    <source>
        <dbReference type="Proteomes" id="UP000095706"/>
    </source>
</evidence>
<dbReference type="Proteomes" id="UP000095706">
    <property type="component" value="Unassembled WGS sequence"/>
</dbReference>
<comment type="similarity">
    <text evidence="1">Belongs to the glycosyltransferase 2 family.</text>
</comment>
<name>A0A174F5A2_9FIRM</name>
<dbReference type="EMBL" id="CYYV01000009">
    <property type="protein sequence ID" value="CUO44851.1"/>
    <property type="molecule type" value="Genomic_DNA"/>
</dbReference>
<dbReference type="Gene3D" id="3.90.550.10">
    <property type="entry name" value="Spore Coat Polysaccharide Biosynthesis Protein SpsA, Chain A"/>
    <property type="match status" value="1"/>
</dbReference>
<evidence type="ECO:0000256" key="3">
    <source>
        <dbReference type="ARBA" id="ARBA00022679"/>
    </source>
</evidence>
<dbReference type="RefSeq" id="WP_055227923.1">
    <property type="nucleotide sequence ID" value="NZ_CYYV01000009.1"/>
</dbReference>
<proteinExistence type="inferred from homology"/>
<keyword evidence="2" id="KW-0328">Glycosyltransferase</keyword>
<reference evidence="5 6" key="1">
    <citation type="submission" date="2015-09" db="EMBL/GenBank/DDBJ databases">
        <authorList>
            <consortium name="Pathogen Informatics"/>
        </authorList>
    </citation>
    <scope>NUCLEOTIDE SEQUENCE [LARGE SCALE GENOMIC DNA]</scope>
    <source>
        <strain evidence="5 6">2789STDY5608849</strain>
    </source>
</reference>
<evidence type="ECO:0000256" key="2">
    <source>
        <dbReference type="ARBA" id="ARBA00022676"/>
    </source>
</evidence>
<feature type="domain" description="Glycosyltransferase 2-like" evidence="4">
    <location>
        <begin position="7"/>
        <end position="164"/>
    </location>
</feature>
<evidence type="ECO:0000259" key="4">
    <source>
        <dbReference type="Pfam" id="PF00535"/>
    </source>
</evidence>